<dbReference type="InterPro" id="IPR020843">
    <property type="entry name" value="ER"/>
</dbReference>
<dbReference type="Gene3D" id="3.40.50.720">
    <property type="entry name" value="NAD(P)-binding Rossmann-like Domain"/>
    <property type="match status" value="1"/>
</dbReference>
<dbReference type="InterPro" id="IPR011032">
    <property type="entry name" value="GroES-like_sf"/>
</dbReference>
<dbReference type="Pfam" id="PF00107">
    <property type="entry name" value="ADH_zinc_N"/>
    <property type="match status" value="1"/>
</dbReference>
<dbReference type="InterPro" id="IPR036291">
    <property type="entry name" value="NAD(P)-bd_dom_sf"/>
</dbReference>
<sequence>MQAWQLEKLGGDLRLIDRPIPQARPGSVVVRMDASALMSYMQPYVEGRLPIYHAPDQPFIPGGNGVGVVHAVGADVWHLKPGQRVLISSYVVAQENVDEPGRFLLGITAAGPVAEEMQADWPDGTLAEYALLPATAVTPAEGLPEISAADLATLMRYVVPYGGLLRGRLAAGETLVVSGATGAYGTAAVLLGLAMGAARVVAIGRNAKTLQAIAVAGGPRVTPVAVTGDIATDAARIRAAAGGGAHLAFDMVGGATDPNMTLAALRSLRHEGRLVLMGSMTVPLPISYLELMLNGWEVIGNFMYPRQAYGRLLDLVRSGQLDLGPIRPRTLPLSELPQAMALAGKAGNFECVVMLHQR</sequence>
<dbReference type="Pfam" id="PF08240">
    <property type="entry name" value="ADH_N"/>
    <property type="match status" value="1"/>
</dbReference>
<dbReference type="SMART" id="SM00829">
    <property type="entry name" value="PKS_ER"/>
    <property type="match status" value="1"/>
</dbReference>
<protein>
    <submittedName>
        <fullName evidence="2">Alcohol dehydrogenase</fullName>
    </submittedName>
</protein>
<evidence type="ECO:0000313" key="3">
    <source>
        <dbReference type="Proteomes" id="UP000290849"/>
    </source>
</evidence>
<dbReference type="SUPFAM" id="SSF50129">
    <property type="entry name" value="GroES-like"/>
    <property type="match status" value="1"/>
</dbReference>
<dbReference type="OrthoDB" id="9773078at2"/>
<proteinExistence type="predicted"/>
<accession>A0A4Q1HN40</accession>
<organism evidence="2 3">
    <name type="scientific">Achromobacter aloeverae</name>
    <dbReference type="NCBI Taxonomy" id="1750518"/>
    <lineage>
        <taxon>Bacteria</taxon>
        <taxon>Pseudomonadati</taxon>
        <taxon>Pseudomonadota</taxon>
        <taxon>Betaproteobacteria</taxon>
        <taxon>Burkholderiales</taxon>
        <taxon>Alcaligenaceae</taxon>
        <taxon>Achromobacter</taxon>
    </lineage>
</organism>
<dbReference type="PANTHER" id="PTHR43677">
    <property type="entry name" value="SHORT-CHAIN DEHYDROGENASE/REDUCTASE"/>
    <property type="match status" value="1"/>
</dbReference>
<dbReference type="EMBL" id="PYAL01000002">
    <property type="protein sequence ID" value="RXN91372.1"/>
    <property type="molecule type" value="Genomic_DNA"/>
</dbReference>
<comment type="caution">
    <text evidence="2">The sequence shown here is derived from an EMBL/GenBank/DDBJ whole genome shotgun (WGS) entry which is preliminary data.</text>
</comment>
<dbReference type="RefSeq" id="WP_129149926.1">
    <property type="nucleotide sequence ID" value="NZ_JBHSDO010000013.1"/>
</dbReference>
<gene>
    <name evidence="2" type="ORF">C7R54_09450</name>
</gene>
<dbReference type="Gene3D" id="3.90.180.10">
    <property type="entry name" value="Medium-chain alcohol dehydrogenases, catalytic domain"/>
    <property type="match status" value="1"/>
</dbReference>
<keyword evidence="3" id="KW-1185">Reference proteome</keyword>
<dbReference type="GO" id="GO:0016491">
    <property type="term" value="F:oxidoreductase activity"/>
    <property type="evidence" value="ECO:0007669"/>
    <property type="project" value="InterPro"/>
</dbReference>
<dbReference type="PANTHER" id="PTHR43677:SF4">
    <property type="entry name" value="QUINONE OXIDOREDUCTASE-LIKE PROTEIN 2"/>
    <property type="match status" value="1"/>
</dbReference>
<evidence type="ECO:0000259" key="1">
    <source>
        <dbReference type="SMART" id="SM00829"/>
    </source>
</evidence>
<reference evidence="2 3" key="1">
    <citation type="journal article" date="2017" name="Int. J. Syst. Evol. Microbiol.">
        <title>Achromobacter aloeverae sp. nov., isolated from the root of Aloe vera (L.) Burm.f.</title>
        <authorList>
            <person name="Kuncharoen N."/>
            <person name="Muramatsu Y."/>
            <person name="Shibata C."/>
            <person name="Kamakura Y."/>
            <person name="Nakagawa Y."/>
            <person name="Tanasupawat S."/>
        </authorList>
    </citation>
    <scope>NUCLEOTIDE SEQUENCE [LARGE SCALE GENOMIC DNA]</scope>
    <source>
        <strain evidence="2 3">AVA-1</strain>
    </source>
</reference>
<dbReference type="InterPro" id="IPR051397">
    <property type="entry name" value="Zn-ADH-like_protein"/>
</dbReference>
<dbReference type="InterPro" id="IPR013149">
    <property type="entry name" value="ADH-like_C"/>
</dbReference>
<dbReference type="SUPFAM" id="SSF51735">
    <property type="entry name" value="NAD(P)-binding Rossmann-fold domains"/>
    <property type="match status" value="1"/>
</dbReference>
<dbReference type="Proteomes" id="UP000290849">
    <property type="component" value="Unassembled WGS sequence"/>
</dbReference>
<dbReference type="AlphaFoldDB" id="A0A4Q1HN40"/>
<name>A0A4Q1HN40_9BURK</name>
<dbReference type="InterPro" id="IPR013154">
    <property type="entry name" value="ADH-like_N"/>
</dbReference>
<evidence type="ECO:0000313" key="2">
    <source>
        <dbReference type="EMBL" id="RXN91372.1"/>
    </source>
</evidence>
<feature type="domain" description="Enoyl reductase (ER)" evidence="1">
    <location>
        <begin position="10"/>
        <end position="354"/>
    </location>
</feature>